<dbReference type="EMBL" id="VOFY01000006">
    <property type="protein sequence ID" value="KAA8591536.1"/>
    <property type="molecule type" value="Genomic_DNA"/>
</dbReference>
<feature type="compositionally biased region" description="Acidic residues" evidence="1">
    <location>
        <begin position="159"/>
        <end position="172"/>
    </location>
</feature>
<dbReference type="AlphaFoldDB" id="A0A5J5DE06"/>
<accession>A0A5J5DE06</accession>
<name>A0A5J5DE06_9PERO</name>
<feature type="region of interest" description="Disordered" evidence="1">
    <location>
        <begin position="108"/>
        <end position="191"/>
    </location>
</feature>
<protein>
    <submittedName>
        <fullName evidence="2">Uncharacterized protein</fullName>
    </submittedName>
</protein>
<reference evidence="2 3" key="1">
    <citation type="submission" date="2019-08" db="EMBL/GenBank/DDBJ databases">
        <title>A chromosome-level genome assembly, high-density linkage maps, and genome scans reveal the genomic architecture of hybrid incompatibilities underlying speciation via character displacement in darters (Percidae: Etheostominae).</title>
        <authorList>
            <person name="Moran R.L."/>
            <person name="Catchen J.M."/>
            <person name="Fuller R.C."/>
        </authorList>
    </citation>
    <scope>NUCLEOTIDE SEQUENCE [LARGE SCALE GENOMIC DNA]</scope>
    <source>
        <strain evidence="2">EspeVRDwgs_2016</strain>
        <tissue evidence="2">Muscle</tissue>
    </source>
</reference>
<organism evidence="2 3">
    <name type="scientific">Etheostoma spectabile</name>
    <name type="common">orangethroat darter</name>
    <dbReference type="NCBI Taxonomy" id="54343"/>
    <lineage>
        <taxon>Eukaryota</taxon>
        <taxon>Metazoa</taxon>
        <taxon>Chordata</taxon>
        <taxon>Craniata</taxon>
        <taxon>Vertebrata</taxon>
        <taxon>Euteleostomi</taxon>
        <taxon>Actinopterygii</taxon>
        <taxon>Neopterygii</taxon>
        <taxon>Teleostei</taxon>
        <taxon>Neoteleostei</taxon>
        <taxon>Acanthomorphata</taxon>
        <taxon>Eupercaria</taxon>
        <taxon>Perciformes</taxon>
        <taxon>Percoidei</taxon>
        <taxon>Percidae</taxon>
        <taxon>Etheostomatinae</taxon>
        <taxon>Etheostoma</taxon>
    </lineage>
</organism>
<comment type="caution">
    <text evidence="2">The sequence shown here is derived from an EMBL/GenBank/DDBJ whole genome shotgun (WGS) entry which is preliminary data.</text>
</comment>
<feature type="non-terminal residue" evidence="2">
    <location>
        <position position="277"/>
    </location>
</feature>
<evidence type="ECO:0000313" key="2">
    <source>
        <dbReference type="EMBL" id="KAA8591536.1"/>
    </source>
</evidence>
<evidence type="ECO:0000313" key="3">
    <source>
        <dbReference type="Proteomes" id="UP000327493"/>
    </source>
</evidence>
<proteinExistence type="predicted"/>
<keyword evidence="3" id="KW-1185">Reference proteome</keyword>
<gene>
    <name evidence="2" type="ORF">FQN60_016910</name>
</gene>
<sequence length="277" mass="30628">MFCDVSRTYSTAISEIIKMDKGDGTHIGANQEICLRLEAIEDIAQDERHGAGMISRLHIVIINGLEDEGIALLRGIMDEEQPSDDDDDSIAVVNDDLDNGDEVLQEEDATAEPQVDMDANQPSEAEGSLSGGCRTRSREEDDDDEMSSKRFRCLTDAISDGDNDSDAEEDEAMSMPSSSSLPGGSRRSATKVNPSVFREPCLPACLLPSFVDRDGSKSFLINSSFLHQLIQQSKDHFQTEGSLIRSHCSKTAARCSCREFEEKERSVDDRRERRKGQ</sequence>
<evidence type="ECO:0000256" key="1">
    <source>
        <dbReference type="SAM" id="MobiDB-lite"/>
    </source>
</evidence>
<dbReference type="Proteomes" id="UP000327493">
    <property type="component" value="Chromosome 6"/>
</dbReference>
<feature type="compositionally biased region" description="Low complexity" evidence="1">
    <location>
        <begin position="173"/>
        <end position="187"/>
    </location>
</feature>